<reference evidence="1 2" key="1">
    <citation type="submission" date="2018-09" db="EMBL/GenBank/DDBJ databases">
        <title>A high-quality reference genome of wild soybean provides a powerful tool to mine soybean genomes.</title>
        <authorList>
            <person name="Xie M."/>
            <person name="Chung C.Y.L."/>
            <person name="Li M.-W."/>
            <person name="Wong F.-L."/>
            <person name="Chan T.-F."/>
            <person name="Lam H.-M."/>
        </authorList>
    </citation>
    <scope>NUCLEOTIDE SEQUENCE [LARGE SCALE GENOMIC DNA]</scope>
    <source>
        <strain evidence="2">cv. W05</strain>
        <tissue evidence="1">Hypocotyl of etiolated seedlings</tissue>
    </source>
</reference>
<accession>A0A445JWH5</accession>
<dbReference type="Pfam" id="PF05056">
    <property type="entry name" value="DUF674"/>
    <property type="match status" value="1"/>
</dbReference>
<dbReference type="AlphaFoldDB" id="A0A445JWH5"/>
<dbReference type="Gramene" id="XM_028384542.1">
    <property type="protein sequence ID" value="XP_028240343.1"/>
    <property type="gene ID" value="LOC114418969"/>
</dbReference>
<name>A0A445JWH5_GLYSO</name>
<protein>
    <recommendedName>
        <fullName evidence="3">DUF674 domain-containing protein</fullName>
    </recommendedName>
</protein>
<dbReference type="EMBL" id="QZWG01000007">
    <property type="protein sequence ID" value="RZC02842.1"/>
    <property type="molecule type" value="Genomic_DNA"/>
</dbReference>
<dbReference type="Gramene" id="XM_028384541.1">
    <property type="protein sequence ID" value="XP_028240342.1"/>
    <property type="gene ID" value="LOC114418969"/>
</dbReference>
<evidence type="ECO:0000313" key="1">
    <source>
        <dbReference type="EMBL" id="RZC02842.1"/>
    </source>
</evidence>
<keyword evidence="2" id="KW-1185">Reference proteome</keyword>
<comment type="caution">
    <text evidence="1">The sequence shown here is derived from an EMBL/GenBank/DDBJ whole genome shotgun (WGS) entry which is preliminary data.</text>
</comment>
<dbReference type="InterPro" id="IPR007750">
    <property type="entry name" value="DUF674"/>
</dbReference>
<dbReference type="PANTHER" id="PTHR33103">
    <property type="entry name" value="OS01G0153900 PROTEIN"/>
    <property type="match status" value="1"/>
</dbReference>
<evidence type="ECO:0008006" key="3">
    <source>
        <dbReference type="Google" id="ProtNLM"/>
    </source>
</evidence>
<proteinExistence type="predicted"/>
<gene>
    <name evidence="1" type="ORF">D0Y65_017786</name>
</gene>
<organism evidence="1 2">
    <name type="scientific">Glycine soja</name>
    <name type="common">Wild soybean</name>
    <dbReference type="NCBI Taxonomy" id="3848"/>
    <lineage>
        <taxon>Eukaryota</taxon>
        <taxon>Viridiplantae</taxon>
        <taxon>Streptophyta</taxon>
        <taxon>Embryophyta</taxon>
        <taxon>Tracheophyta</taxon>
        <taxon>Spermatophyta</taxon>
        <taxon>Magnoliopsida</taxon>
        <taxon>eudicotyledons</taxon>
        <taxon>Gunneridae</taxon>
        <taxon>Pentapetalae</taxon>
        <taxon>rosids</taxon>
        <taxon>fabids</taxon>
        <taxon>Fabales</taxon>
        <taxon>Fabaceae</taxon>
        <taxon>Papilionoideae</taxon>
        <taxon>50 kb inversion clade</taxon>
        <taxon>NPAAA clade</taxon>
        <taxon>indigoferoid/millettioid clade</taxon>
        <taxon>Phaseoleae</taxon>
        <taxon>Glycine</taxon>
        <taxon>Glycine subgen. Soja</taxon>
    </lineage>
</organism>
<sequence length="512" mass="56865">MSEQVSLKLMENKESDNVIFAEAGQDFVGVATMPGQVSLKLVVNKETNKVVFAEAGKDFVDVLLSFLTFPLGTIARLVQKDSDVGPVQVGCLSSLYESVANLEKECLWTEACKEMLLQPRNSSEDYCRSLKLNIDDTEPTKHFMCTSNLDCAYSQLSTYPNGRCACGFAMTTLVFVDDKVYKGFVNGGATFIVTDDLVVLPNTMDTGLSFFQSCGVKCLSSVQTITLTVTKKKVLDLLKCSLLSKSTLTDLFLVKKPFLENSSFSPAVVENSSTIQIKIKLVMRKSDGKILFAEGEEDFADFLLSFLTLPLGGVVRMLGGYSSMGSVDGLYKSIADLNENKYLISEKVKNRLVDPGLAPQFQTKIANQMLPICEQISEYYYCYPFDHYTEFIFRNQFYKTDYYEYENYEKFERYTRLVLVDPKSSEGSIEGNGYAKGPAMFMATDDLVVAPMSPISGLSLLSRLNIPLSDLKEKVVVIGIKEGFNILKASLISRSALTNGLSHLLTDVKEEQ</sequence>
<evidence type="ECO:0000313" key="2">
    <source>
        <dbReference type="Proteomes" id="UP000289340"/>
    </source>
</evidence>
<dbReference type="Proteomes" id="UP000289340">
    <property type="component" value="Chromosome 7"/>
</dbReference>
<dbReference type="Gramene" id="XM_028384540.1">
    <property type="protein sequence ID" value="XP_028240341.1"/>
    <property type="gene ID" value="LOC114418969"/>
</dbReference>
<dbReference type="PANTHER" id="PTHR33103:SF102">
    <property type="entry name" value="DUF674 FAMILY PROTEIN"/>
    <property type="match status" value="1"/>
</dbReference>